<feature type="transmembrane region" description="Helical" evidence="1">
    <location>
        <begin position="53"/>
        <end position="75"/>
    </location>
</feature>
<organism evidence="2 3">
    <name type="scientific">Bordetella genomosp. 5</name>
    <dbReference type="NCBI Taxonomy" id="1395608"/>
    <lineage>
        <taxon>Bacteria</taxon>
        <taxon>Pseudomonadati</taxon>
        <taxon>Pseudomonadota</taxon>
        <taxon>Betaproteobacteria</taxon>
        <taxon>Burkholderiales</taxon>
        <taxon>Alcaligenaceae</taxon>
        <taxon>Bordetella</taxon>
    </lineage>
</organism>
<accession>A0A261TL41</accession>
<evidence type="ECO:0000313" key="2">
    <source>
        <dbReference type="EMBL" id="OZI50145.1"/>
    </source>
</evidence>
<comment type="caution">
    <text evidence="2">The sequence shown here is derived from an EMBL/GenBank/DDBJ whole genome shotgun (WGS) entry which is preliminary data.</text>
</comment>
<evidence type="ECO:0000256" key="1">
    <source>
        <dbReference type="SAM" id="Phobius"/>
    </source>
</evidence>
<keyword evidence="1" id="KW-1133">Transmembrane helix</keyword>
<protein>
    <submittedName>
        <fullName evidence="2">Uncharacterized protein</fullName>
    </submittedName>
</protein>
<dbReference type="RefSeq" id="WP_212590907.1">
    <property type="nucleotide sequence ID" value="NZ_NEVP01000007.1"/>
</dbReference>
<feature type="transmembrane region" description="Helical" evidence="1">
    <location>
        <begin position="12"/>
        <end position="41"/>
    </location>
</feature>
<keyword evidence="3" id="KW-1185">Reference proteome</keyword>
<dbReference type="Proteomes" id="UP000216913">
    <property type="component" value="Unassembled WGS sequence"/>
</dbReference>
<reference evidence="2 3" key="1">
    <citation type="submission" date="2017-05" db="EMBL/GenBank/DDBJ databases">
        <title>Complete and WGS of Bordetella genogroups.</title>
        <authorList>
            <person name="Spilker T."/>
            <person name="LiPuma J."/>
        </authorList>
    </citation>
    <scope>NUCLEOTIDE SEQUENCE [LARGE SCALE GENOMIC DNA]</scope>
    <source>
        <strain evidence="2 3">AU10456</strain>
    </source>
</reference>
<keyword evidence="1" id="KW-0812">Transmembrane</keyword>
<gene>
    <name evidence="2" type="ORF">CAL25_12485</name>
</gene>
<keyword evidence="1" id="KW-0472">Membrane</keyword>
<sequence length="140" mass="14533">MTTLPDQERGRGFALVAAGARPLTWLNGGAALLLAAFSLGIVGGEFEPPDLDIPLMAFLAGFVCSGLVSLLAALAARQVSRRGAAQRRGALFWPALALMTLFYIAALLSFLAGCWFATGAPIGGDVGTDTVYADVRFLTG</sequence>
<name>A0A261TL41_9BORD</name>
<dbReference type="EMBL" id="NEVP01000007">
    <property type="protein sequence ID" value="OZI50145.1"/>
    <property type="molecule type" value="Genomic_DNA"/>
</dbReference>
<dbReference type="AlphaFoldDB" id="A0A261TL41"/>
<proteinExistence type="predicted"/>
<feature type="transmembrane region" description="Helical" evidence="1">
    <location>
        <begin position="96"/>
        <end position="118"/>
    </location>
</feature>
<evidence type="ECO:0000313" key="3">
    <source>
        <dbReference type="Proteomes" id="UP000216913"/>
    </source>
</evidence>